<protein>
    <submittedName>
        <fullName evidence="6">Class I SAM-dependent methyltransferase</fullName>
    </submittedName>
</protein>
<dbReference type="EMBL" id="BAABHK010000031">
    <property type="protein sequence ID" value="GAA4640206.1"/>
    <property type="molecule type" value="Genomic_DNA"/>
</dbReference>
<dbReference type="CDD" id="cd02440">
    <property type="entry name" value="AdoMet_MTases"/>
    <property type="match status" value="1"/>
</dbReference>
<dbReference type="InterPro" id="IPR041698">
    <property type="entry name" value="Methyltransf_25"/>
</dbReference>
<accession>A0ABP8UU27</accession>
<dbReference type="PANTHER" id="PTHR43464:SF19">
    <property type="entry name" value="UBIQUINONE BIOSYNTHESIS O-METHYLTRANSFERASE, MITOCHONDRIAL"/>
    <property type="match status" value="1"/>
</dbReference>
<gene>
    <name evidence="6" type="ORF">GCM10023196_104800</name>
</gene>
<dbReference type="Proteomes" id="UP001501442">
    <property type="component" value="Unassembled WGS sequence"/>
</dbReference>
<dbReference type="Pfam" id="PF13649">
    <property type="entry name" value="Methyltransf_25"/>
    <property type="match status" value="1"/>
</dbReference>
<evidence type="ECO:0000259" key="5">
    <source>
        <dbReference type="Pfam" id="PF13649"/>
    </source>
</evidence>
<evidence type="ECO:0000256" key="4">
    <source>
        <dbReference type="SAM" id="MobiDB-lite"/>
    </source>
</evidence>
<dbReference type="RefSeq" id="WP_345443892.1">
    <property type="nucleotide sequence ID" value="NZ_BAABHK010000031.1"/>
</dbReference>
<name>A0ABP8UU27_9ACTN</name>
<comment type="caution">
    <text evidence="6">The sequence shown here is derived from an EMBL/GenBank/DDBJ whole genome shotgun (WGS) entry which is preliminary data.</text>
</comment>
<feature type="region of interest" description="Disordered" evidence="4">
    <location>
        <begin position="1"/>
        <end position="28"/>
    </location>
</feature>
<evidence type="ECO:0000313" key="6">
    <source>
        <dbReference type="EMBL" id="GAA4640206.1"/>
    </source>
</evidence>
<proteinExistence type="predicted"/>
<evidence type="ECO:0000256" key="2">
    <source>
        <dbReference type="ARBA" id="ARBA00022679"/>
    </source>
</evidence>
<evidence type="ECO:0000313" key="7">
    <source>
        <dbReference type="Proteomes" id="UP001501442"/>
    </source>
</evidence>
<dbReference type="InterPro" id="IPR029063">
    <property type="entry name" value="SAM-dependent_MTases_sf"/>
</dbReference>
<keyword evidence="2" id="KW-0808">Transferase</keyword>
<keyword evidence="1 6" id="KW-0489">Methyltransferase</keyword>
<feature type="domain" description="Methyltransferase" evidence="5">
    <location>
        <begin position="50"/>
        <end position="144"/>
    </location>
</feature>
<dbReference type="GO" id="GO:0008168">
    <property type="term" value="F:methyltransferase activity"/>
    <property type="evidence" value="ECO:0007669"/>
    <property type="project" value="UniProtKB-KW"/>
</dbReference>
<keyword evidence="3" id="KW-0949">S-adenosyl-L-methionine</keyword>
<dbReference type="SUPFAM" id="SSF53335">
    <property type="entry name" value="S-adenosyl-L-methionine-dependent methyltransferases"/>
    <property type="match status" value="1"/>
</dbReference>
<dbReference type="GO" id="GO:0032259">
    <property type="term" value="P:methylation"/>
    <property type="evidence" value="ECO:0007669"/>
    <property type="project" value="UniProtKB-KW"/>
</dbReference>
<reference evidence="7" key="1">
    <citation type="journal article" date="2019" name="Int. J. Syst. Evol. Microbiol.">
        <title>The Global Catalogue of Microorganisms (GCM) 10K type strain sequencing project: providing services to taxonomists for standard genome sequencing and annotation.</title>
        <authorList>
            <consortium name="The Broad Institute Genomics Platform"/>
            <consortium name="The Broad Institute Genome Sequencing Center for Infectious Disease"/>
            <person name="Wu L."/>
            <person name="Ma J."/>
        </authorList>
    </citation>
    <scope>NUCLEOTIDE SEQUENCE [LARGE SCALE GENOMIC DNA]</scope>
    <source>
        <strain evidence="7">JCM 17939</strain>
    </source>
</reference>
<organism evidence="6 7">
    <name type="scientific">Actinoallomurus vinaceus</name>
    <dbReference type="NCBI Taxonomy" id="1080074"/>
    <lineage>
        <taxon>Bacteria</taxon>
        <taxon>Bacillati</taxon>
        <taxon>Actinomycetota</taxon>
        <taxon>Actinomycetes</taxon>
        <taxon>Streptosporangiales</taxon>
        <taxon>Thermomonosporaceae</taxon>
        <taxon>Actinoallomurus</taxon>
    </lineage>
</organism>
<evidence type="ECO:0000256" key="1">
    <source>
        <dbReference type="ARBA" id="ARBA00022603"/>
    </source>
</evidence>
<dbReference type="PANTHER" id="PTHR43464">
    <property type="entry name" value="METHYLTRANSFERASE"/>
    <property type="match status" value="1"/>
</dbReference>
<sequence>MSRRDGHPHQGLTRPATPEELYASPPPWDIGRPQPAFLALAEAGAFQGRVLDAGCGTGEHTLLAAGLGFEATGVDLAGNALRTAERKARERGLPARFLRHDARHLTDLEEPFDTVLDSGLFHVFGDQDRTSYVTGLRAVLRPGGRFLMLGISDREPGQWGPRRLTRQEITAAFGDGWRLDSIEPSAIDVSVRPGRIEAWLVTATRI</sequence>
<dbReference type="Gene3D" id="3.40.50.150">
    <property type="entry name" value="Vaccinia Virus protein VP39"/>
    <property type="match status" value="1"/>
</dbReference>
<keyword evidence="7" id="KW-1185">Reference proteome</keyword>
<evidence type="ECO:0000256" key="3">
    <source>
        <dbReference type="ARBA" id="ARBA00022691"/>
    </source>
</evidence>